<dbReference type="InterPro" id="IPR000914">
    <property type="entry name" value="SBP_5_dom"/>
</dbReference>
<reference evidence="3 4" key="1">
    <citation type="submission" date="2019-09" db="EMBL/GenBank/DDBJ databases">
        <title>Complete genome sequence of Sporolactobacillus terrae 70-3.</title>
        <authorList>
            <person name="Tanaka N."/>
            <person name="Shiwa Y."/>
            <person name="Fujita N."/>
            <person name="Tanasupawat S."/>
        </authorList>
    </citation>
    <scope>NUCLEOTIDE SEQUENCE [LARGE SCALE GENOMIC DNA]</scope>
    <source>
        <strain evidence="3 4">70-3</strain>
    </source>
</reference>
<evidence type="ECO:0000313" key="3">
    <source>
        <dbReference type="EMBL" id="BBN97902.1"/>
    </source>
</evidence>
<dbReference type="EMBL" id="AP021853">
    <property type="protein sequence ID" value="BBN97902.1"/>
    <property type="molecule type" value="Genomic_DNA"/>
</dbReference>
<keyword evidence="1" id="KW-0732">Signal</keyword>
<dbReference type="GO" id="GO:0043190">
    <property type="term" value="C:ATP-binding cassette (ABC) transporter complex"/>
    <property type="evidence" value="ECO:0007669"/>
    <property type="project" value="InterPro"/>
</dbReference>
<dbReference type="InterPro" id="IPR039424">
    <property type="entry name" value="SBP_5"/>
</dbReference>
<dbReference type="Gene3D" id="3.10.105.10">
    <property type="entry name" value="Dipeptide-binding Protein, Domain 3"/>
    <property type="match status" value="1"/>
</dbReference>
<gene>
    <name evidence="3" type="ORF">St703_06070</name>
</gene>
<feature type="domain" description="Solute-binding protein family 5" evidence="2">
    <location>
        <begin position="39"/>
        <end position="408"/>
    </location>
</feature>
<accession>A0A5K7WUA7</accession>
<evidence type="ECO:0000259" key="2">
    <source>
        <dbReference type="Pfam" id="PF00496"/>
    </source>
</evidence>
<dbReference type="Gene3D" id="3.40.190.10">
    <property type="entry name" value="Periplasmic binding protein-like II"/>
    <property type="match status" value="1"/>
</dbReference>
<organism evidence="3 4">
    <name type="scientific">Sporolactobacillus terrae</name>
    <dbReference type="NCBI Taxonomy" id="269673"/>
    <lineage>
        <taxon>Bacteria</taxon>
        <taxon>Bacillati</taxon>
        <taxon>Bacillota</taxon>
        <taxon>Bacilli</taxon>
        <taxon>Bacillales</taxon>
        <taxon>Sporolactobacillaceae</taxon>
        <taxon>Sporolactobacillus</taxon>
    </lineage>
</organism>
<evidence type="ECO:0000313" key="4">
    <source>
        <dbReference type="Proteomes" id="UP000326951"/>
    </source>
</evidence>
<dbReference type="InterPro" id="IPR030678">
    <property type="entry name" value="Peptide/Ni-bd"/>
</dbReference>
<evidence type="ECO:0000256" key="1">
    <source>
        <dbReference type="ARBA" id="ARBA00022729"/>
    </source>
</evidence>
<dbReference type="Pfam" id="PF00496">
    <property type="entry name" value="SBP_bac_5"/>
    <property type="match status" value="1"/>
</dbReference>
<dbReference type="GO" id="GO:0015833">
    <property type="term" value="P:peptide transport"/>
    <property type="evidence" value="ECO:0007669"/>
    <property type="project" value="TreeGrafter"/>
</dbReference>
<dbReference type="PANTHER" id="PTHR30290:SF38">
    <property type="entry name" value="D,D-DIPEPTIDE-BINDING PERIPLASMIC PROTEIN DDPA-RELATED"/>
    <property type="match status" value="1"/>
</dbReference>
<proteinExistence type="predicted"/>
<dbReference type="PANTHER" id="PTHR30290">
    <property type="entry name" value="PERIPLASMIC BINDING COMPONENT OF ABC TRANSPORTER"/>
    <property type="match status" value="1"/>
</dbReference>
<dbReference type="GO" id="GO:1904680">
    <property type="term" value="F:peptide transmembrane transporter activity"/>
    <property type="evidence" value="ECO:0007669"/>
    <property type="project" value="TreeGrafter"/>
</dbReference>
<dbReference type="GO" id="GO:0042597">
    <property type="term" value="C:periplasmic space"/>
    <property type="evidence" value="ECO:0007669"/>
    <property type="project" value="UniProtKB-ARBA"/>
</dbReference>
<protein>
    <submittedName>
        <fullName evidence="3">Peptide ABC transporter substrate-binding protein</fullName>
    </submittedName>
</protein>
<sequence>MAYASEPDTLDWSFTSATATRDIGWNIFETLFALDKNYTIKPLLATGYKVSSDKKTYTITLRKHVPFQDGSVMSADDVIASLDRWRKVSSVGQITNSYIKKVSKLNDQTLRVDLKTPYSSFIESMSAPKSALAIIPEKIAKQALDQPLNTKQLIGTGPYQFAKWDKGQKIELKRFKKYASRKETNWGGLTGKKTAYFDKIDYLIVKDTTVRQNGLKTGLYDYAQGIPSDLYDTLKNSKQVAPVTYINGYSTLTPDKSEPPFNDLKARQALNAALNKKAIAQATYGNQKFYQLDGALFDPSQKQLYTKEGTAGYLAYNKAKAKRLLKESSYDGKPLTIIYSNDNDNYKRIAEIVKQQMEEVGFKVNLVPYEWTTFLAKWKDPKNWDLEVVGWSTRFSPSELGMLVLNSNNSGWYESQKWSSLLTQWGKADTDVQRKAVLKQMNETVYSELPFYKIANESSFDLRSTKLHYDSWLGERFWNTWKTSE</sequence>
<name>A0A5K7WUA7_9BACL</name>
<dbReference type="SUPFAM" id="SSF53850">
    <property type="entry name" value="Periplasmic binding protein-like II"/>
    <property type="match status" value="1"/>
</dbReference>
<dbReference type="AlphaFoldDB" id="A0A5K7WUA7"/>
<dbReference type="Proteomes" id="UP000326951">
    <property type="component" value="Chromosome"/>
</dbReference>
<dbReference type="PIRSF" id="PIRSF002741">
    <property type="entry name" value="MppA"/>
    <property type="match status" value="1"/>
</dbReference>